<feature type="chain" id="PRO_5045935818" evidence="2">
    <location>
        <begin position="27"/>
        <end position="283"/>
    </location>
</feature>
<gene>
    <name evidence="4" type="ORF">LVJ82_16665</name>
</gene>
<name>A0ABY4E0I5_9NEIS</name>
<protein>
    <submittedName>
        <fullName evidence="4">Transporter substrate-binding domain-containing protein</fullName>
    </submittedName>
</protein>
<reference evidence="4 5" key="1">
    <citation type="journal article" date="2022" name="Res Sq">
        <title>Evolution of multicellular longitudinally dividing oral cavity symbionts (Neisseriaceae).</title>
        <authorList>
            <person name="Nyongesa S."/>
            <person name="Weber P."/>
            <person name="Bernet E."/>
            <person name="Pullido F."/>
            <person name="Nieckarz M."/>
            <person name="Delaby M."/>
            <person name="Nieves C."/>
            <person name="Viehboeck T."/>
            <person name="Krause N."/>
            <person name="Rivera-Millot A."/>
            <person name="Nakamura A."/>
            <person name="Vischer N."/>
            <person name="VanNieuwenhze M."/>
            <person name="Brun Y."/>
            <person name="Cava F."/>
            <person name="Bulgheresi S."/>
            <person name="Veyrier F."/>
        </authorList>
    </citation>
    <scope>NUCLEOTIDE SEQUENCE [LARGE SCALE GENOMIC DNA]</scope>
    <source>
        <strain evidence="4 5">SN4</strain>
    </source>
</reference>
<evidence type="ECO:0000256" key="1">
    <source>
        <dbReference type="ARBA" id="ARBA00022729"/>
    </source>
</evidence>
<organism evidence="4 5">
    <name type="scientific">Vitreoscilla massiliensis</name>
    <dbReference type="NCBI Taxonomy" id="1689272"/>
    <lineage>
        <taxon>Bacteria</taxon>
        <taxon>Pseudomonadati</taxon>
        <taxon>Pseudomonadota</taxon>
        <taxon>Betaproteobacteria</taxon>
        <taxon>Neisseriales</taxon>
        <taxon>Neisseriaceae</taxon>
        <taxon>Vitreoscilla</taxon>
    </lineage>
</organism>
<dbReference type="Proteomes" id="UP000832011">
    <property type="component" value="Chromosome"/>
</dbReference>
<dbReference type="RefSeq" id="WP_058357273.1">
    <property type="nucleotide sequence ID" value="NZ_CABKVG010000010.1"/>
</dbReference>
<sequence>MKFAHTSASRYTLPTLLAVALGLSTAACSKSEDKAASKTENGVRVIKIATAAESKPLSWGAIGVEPQGYEPEVLKAINAKLPQYKFVMEGAADIAQETGIATGKYDMATGGYFKAPEREKQFLIPSNPMGASLMKIYSRSDSNINEVKDLVGKKVVPVSAGGGVYKFITKWQEQNPDYKINITASSAGIPYPDRLKEVQNGKYDALVLPSNLGEQTVIENQKLAIKSSEPVSIDNTYILIHKSAENQVLSDDINKVLKELKDDGTLSKISQKWFGEDVMKYVK</sequence>
<evidence type="ECO:0000313" key="5">
    <source>
        <dbReference type="Proteomes" id="UP000832011"/>
    </source>
</evidence>
<evidence type="ECO:0000313" key="4">
    <source>
        <dbReference type="EMBL" id="UOO89057.1"/>
    </source>
</evidence>
<evidence type="ECO:0000256" key="2">
    <source>
        <dbReference type="SAM" id="SignalP"/>
    </source>
</evidence>
<proteinExistence type="predicted"/>
<dbReference type="PANTHER" id="PTHR35936">
    <property type="entry name" value="MEMBRANE-BOUND LYTIC MUREIN TRANSGLYCOSYLASE F"/>
    <property type="match status" value="1"/>
</dbReference>
<dbReference type="EMBL" id="CP091511">
    <property type="protein sequence ID" value="UOO89057.1"/>
    <property type="molecule type" value="Genomic_DNA"/>
</dbReference>
<accession>A0ABY4E0I5</accession>
<keyword evidence="5" id="KW-1185">Reference proteome</keyword>
<dbReference type="InterPro" id="IPR001638">
    <property type="entry name" value="Solute-binding_3/MltF_N"/>
</dbReference>
<feature type="domain" description="Solute-binding protein family 3/N-terminal" evidence="3">
    <location>
        <begin position="45"/>
        <end position="277"/>
    </location>
</feature>
<dbReference type="PROSITE" id="PS51257">
    <property type="entry name" value="PROKAR_LIPOPROTEIN"/>
    <property type="match status" value="1"/>
</dbReference>
<dbReference type="PANTHER" id="PTHR35936:SF18">
    <property type="entry name" value="L-CYSTINE-BINDING PROTEIN TCYJ"/>
    <property type="match status" value="1"/>
</dbReference>
<keyword evidence="1 2" id="KW-0732">Signal</keyword>
<dbReference type="Pfam" id="PF00497">
    <property type="entry name" value="SBP_bac_3"/>
    <property type="match status" value="1"/>
</dbReference>
<dbReference type="SUPFAM" id="SSF53850">
    <property type="entry name" value="Periplasmic binding protein-like II"/>
    <property type="match status" value="1"/>
</dbReference>
<evidence type="ECO:0000259" key="3">
    <source>
        <dbReference type="SMART" id="SM00062"/>
    </source>
</evidence>
<dbReference type="SMART" id="SM00062">
    <property type="entry name" value="PBPb"/>
    <property type="match status" value="1"/>
</dbReference>
<feature type="signal peptide" evidence="2">
    <location>
        <begin position="1"/>
        <end position="26"/>
    </location>
</feature>
<dbReference type="Gene3D" id="3.40.190.10">
    <property type="entry name" value="Periplasmic binding protein-like II"/>
    <property type="match status" value="2"/>
</dbReference>